<evidence type="ECO:0000259" key="2">
    <source>
        <dbReference type="Pfam" id="PF00248"/>
    </source>
</evidence>
<organism evidence="3 4">
    <name type="scientific">Microlunatus flavus</name>
    <dbReference type="NCBI Taxonomy" id="1036181"/>
    <lineage>
        <taxon>Bacteria</taxon>
        <taxon>Bacillati</taxon>
        <taxon>Actinomycetota</taxon>
        <taxon>Actinomycetes</taxon>
        <taxon>Propionibacteriales</taxon>
        <taxon>Propionibacteriaceae</taxon>
        <taxon>Microlunatus</taxon>
    </lineage>
</organism>
<dbReference type="Gene3D" id="3.20.20.100">
    <property type="entry name" value="NADP-dependent oxidoreductase domain"/>
    <property type="match status" value="1"/>
</dbReference>
<dbReference type="Pfam" id="PF00248">
    <property type="entry name" value="Aldo_ket_red"/>
    <property type="match status" value="1"/>
</dbReference>
<dbReference type="EMBL" id="FOFA01000002">
    <property type="protein sequence ID" value="SEP99563.1"/>
    <property type="molecule type" value="Genomic_DNA"/>
</dbReference>
<dbReference type="GO" id="GO:0005829">
    <property type="term" value="C:cytosol"/>
    <property type="evidence" value="ECO:0007669"/>
    <property type="project" value="TreeGrafter"/>
</dbReference>
<feature type="domain" description="NADP-dependent oxidoreductase" evidence="2">
    <location>
        <begin position="21"/>
        <end position="329"/>
    </location>
</feature>
<name>A0A1H9CFN3_9ACTN</name>
<reference evidence="4" key="1">
    <citation type="submission" date="2016-10" db="EMBL/GenBank/DDBJ databases">
        <authorList>
            <person name="Varghese N."/>
            <person name="Submissions S."/>
        </authorList>
    </citation>
    <scope>NUCLEOTIDE SEQUENCE [LARGE SCALE GENOMIC DNA]</scope>
    <source>
        <strain evidence="4">CGMCC 4.6856</strain>
    </source>
</reference>
<dbReference type="STRING" id="1036181.SAMN05421756_102179"/>
<dbReference type="InterPro" id="IPR023210">
    <property type="entry name" value="NADP_OxRdtase_dom"/>
</dbReference>
<dbReference type="OrthoDB" id="3664926at2"/>
<protein>
    <submittedName>
        <fullName evidence="3">Predicted oxidoreductase</fullName>
    </submittedName>
</protein>
<sequence length="339" mass="35533">MTTPVAGTRRLGERGPEVSALGVGTWALGGPFTVDGRDAGWGEVDDDVSIAALHAAFDAGVTLVDSAALYGCGHSERVVGRALTALPPARRDQVVVATKFGNTMDEETRTGTGQDVSRASVRAECAGSLRRLGVEAIGLFQLHGGAGSPAQAEDVVATLTELIDEGSVLAFGTAQDEPYVVEAFAASPHCRSIQSQANVFGWDPAVLDAAHRHGLAVLARSPLAMGLLSGKYTAERRPAPGDVRLDTPWWDYFDEGAMQDWLARLDRVRELLTVGGRSLVQGSLAYLWALDPVVVPLPGIRTPAQAVENAGALAQGPLPADVADEVTRLLADSPGRRAA</sequence>
<dbReference type="PANTHER" id="PTHR43364">
    <property type="entry name" value="NADH-SPECIFIC METHYLGLYOXAL REDUCTASE-RELATED"/>
    <property type="match status" value="1"/>
</dbReference>
<evidence type="ECO:0000313" key="3">
    <source>
        <dbReference type="EMBL" id="SEP99563.1"/>
    </source>
</evidence>
<proteinExistence type="predicted"/>
<dbReference type="SUPFAM" id="SSF51430">
    <property type="entry name" value="NAD(P)-linked oxidoreductase"/>
    <property type="match status" value="1"/>
</dbReference>
<dbReference type="InterPro" id="IPR050523">
    <property type="entry name" value="AKR_Detox_Biosynth"/>
</dbReference>
<dbReference type="PANTHER" id="PTHR43364:SF4">
    <property type="entry name" value="NAD(P)-LINKED OXIDOREDUCTASE SUPERFAMILY PROTEIN"/>
    <property type="match status" value="1"/>
</dbReference>
<keyword evidence="4" id="KW-1185">Reference proteome</keyword>
<dbReference type="GO" id="GO:0016491">
    <property type="term" value="F:oxidoreductase activity"/>
    <property type="evidence" value="ECO:0007669"/>
    <property type="project" value="UniProtKB-KW"/>
</dbReference>
<evidence type="ECO:0000313" key="4">
    <source>
        <dbReference type="Proteomes" id="UP000198504"/>
    </source>
</evidence>
<keyword evidence="1" id="KW-0560">Oxidoreductase</keyword>
<gene>
    <name evidence="3" type="ORF">SAMN05421756_102179</name>
</gene>
<evidence type="ECO:0000256" key="1">
    <source>
        <dbReference type="ARBA" id="ARBA00023002"/>
    </source>
</evidence>
<accession>A0A1H9CFN3</accession>
<dbReference type="InterPro" id="IPR036812">
    <property type="entry name" value="NAD(P)_OxRdtase_dom_sf"/>
</dbReference>
<dbReference type="AlphaFoldDB" id="A0A1H9CFN3"/>
<dbReference type="RefSeq" id="WP_091178097.1">
    <property type="nucleotide sequence ID" value="NZ_FOFA01000002.1"/>
</dbReference>
<dbReference type="Proteomes" id="UP000198504">
    <property type="component" value="Unassembled WGS sequence"/>
</dbReference>